<dbReference type="Pfam" id="PF10607">
    <property type="entry name" value="CTLH"/>
    <property type="match status" value="1"/>
</dbReference>
<gene>
    <name evidence="2" type="ORF">AX774_g2975</name>
</gene>
<evidence type="ECO:0000313" key="2">
    <source>
        <dbReference type="EMBL" id="OMH83504.1"/>
    </source>
</evidence>
<dbReference type="PROSITE" id="PS50896">
    <property type="entry name" value="LISH"/>
    <property type="match status" value="1"/>
</dbReference>
<protein>
    <submittedName>
        <fullName evidence="2">Glucose-induced degradation protein-like protein</fullName>
    </submittedName>
</protein>
<sequence length="231" mass="26548">MNSMRLKISKSEWEKELQQCKVTKGEMNQLIMDYLVIEGYKDAAERFSEETGLNTNVDLASIEERMKIRNNIQNGDIEAAIELVNDLNPELLETEPRIFFHLRQQQLIELLRQNKTIEALQFAQEELAAKGEEFPELLPELENTMSLFACDLDHKTEVLPDEIGALLDYKHRQTVASELNAAILSSQSQPKEPRLPALLQLLFWSQEQLGERATFPKITNVFTGELSNEEE</sequence>
<accession>A0A1R1PRD2</accession>
<dbReference type="OrthoDB" id="2415936at2759"/>
<dbReference type="AlphaFoldDB" id="A0A1R1PRD2"/>
<dbReference type="PROSITE" id="PS50897">
    <property type="entry name" value="CTLH"/>
    <property type="match status" value="1"/>
</dbReference>
<feature type="domain" description="CTLH" evidence="1">
    <location>
        <begin position="61"/>
        <end position="118"/>
    </location>
</feature>
<dbReference type="InterPro" id="IPR050618">
    <property type="entry name" value="Ubq-SigPath_Reg"/>
</dbReference>
<evidence type="ECO:0000259" key="1">
    <source>
        <dbReference type="PROSITE" id="PS50897"/>
    </source>
</evidence>
<dbReference type="PANTHER" id="PTHR12864">
    <property type="entry name" value="RAN BINDING PROTEIN 9-RELATED"/>
    <property type="match status" value="1"/>
</dbReference>
<dbReference type="SMART" id="SM00667">
    <property type="entry name" value="LisH"/>
    <property type="match status" value="1"/>
</dbReference>
<reference evidence="3" key="1">
    <citation type="submission" date="2017-01" db="EMBL/GenBank/DDBJ databases">
        <authorList>
            <person name="Wang Y."/>
            <person name="White M."/>
            <person name="Kvist S."/>
            <person name="Moncalvo J.-M."/>
        </authorList>
    </citation>
    <scope>NUCLEOTIDE SEQUENCE [LARGE SCALE GENOMIC DNA]</scope>
    <source>
        <strain evidence="3">COL-18-3</strain>
    </source>
</reference>
<name>A0A1R1PRD2_ZANCU</name>
<organism evidence="2 3">
    <name type="scientific">Zancudomyces culisetae</name>
    <name type="common">Gut fungus</name>
    <name type="synonym">Smittium culisetae</name>
    <dbReference type="NCBI Taxonomy" id="1213189"/>
    <lineage>
        <taxon>Eukaryota</taxon>
        <taxon>Fungi</taxon>
        <taxon>Fungi incertae sedis</taxon>
        <taxon>Zoopagomycota</taxon>
        <taxon>Kickxellomycotina</taxon>
        <taxon>Harpellomycetes</taxon>
        <taxon>Harpellales</taxon>
        <taxon>Legeriomycetaceae</taxon>
        <taxon>Zancudomyces</taxon>
    </lineage>
</organism>
<dbReference type="SMART" id="SM00668">
    <property type="entry name" value="CTLH"/>
    <property type="match status" value="1"/>
</dbReference>
<dbReference type="InterPro" id="IPR024964">
    <property type="entry name" value="CTLH/CRA"/>
</dbReference>
<dbReference type="EMBL" id="LSSK01000389">
    <property type="protein sequence ID" value="OMH83504.1"/>
    <property type="molecule type" value="Genomic_DNA"/>
</dbReference>
<comment type="caution">
    <text evidence="2">The sequence shown here is derived from an EMBL/GenBank/DDBJ whole genome shotgun (WGS) entry which is preliminary data.</text>
</comment>
<dbReference type="Pfam" id="PF08513">
    <property type="entry name" value="LisH"/>
    <property type="match status" value="1"/>
</dbReference>
<dbReference type="Proteomes" id="UP000188320">
    <property type="component" value="Unassembled WGS sequence"/>
</dbReference>
<dbReference type="SMART" id="SM00757">
    <property type="entry name" value="CRA"/>
    <property type="match status" value="1"/>
</dbReference>
<proteinExistence type="predicted"/>
<keyword evidence="3" id="KW-1185">Reference proteome</keyword>
<evidence type="ECO:0000313" key="3">
    <source>
        <dbReference type="Proteomes" id="UP000188320"/>
    </source>
</evidence>
<dbReference type="InterPro" id="IPR006595">
    <property type="entry name" value="CTLH_C"/>
</dbReference>
<dbReference type="InterPro" id="IPR013144">
    <property type="entry name" value="CRA_dom"/>
</dbReference>
<dbReference type="InterPro" id="IPR006594">
    <property type="entry name" value="LisH"/>
</dbReference>